<dbReference type="InterPro" id="IPR020094">
    <property type="entry name" value="TruA/RsuA/RluB/E/F_N"/>
</dbReference>
<dbReference type="GO" id="GO:0000455">
    <property type="term" value="P:enzyme-directed rRNA pseudouridine synthesis"/>
    <property type="evidence" value="ECO:0007669"/>
    <property type="project" value="UniProtKB-ARBA"/>
</dbReference>
<dbReference type="InterPro" id="IPR020103">
    <property type="entry name" value="PsdUridine_synth_cat_dom_sf"/>
</dbReference>
<dbReference type="CDD" id="cd00165">
    <property type="entry name" value="S4"/>
    <property type="match status" value="1"/>
</dbReference>
<dbReference type="InterPro" id="IPR050343">
    <property type="entry name" value="RsuA_PseudoU_synthase"/>
</dbReference>
<dbReference type="Gene3D" id="3.10.290.10">
    <property type="entry name" value="RNA-binding S4 domain"/>
    <property type="match status" value="1"/>
</dbReference>
<keyword evidence="4" id="KW-0694">RNA-binding</keyword>
<keyword evidence="8" id="KW-1185">Reference proteome</keyword>
<dbReference type="InterPro" id="IPR002942">
    <property type="entry name" value="S4_RNA-bd"/>
</dbReference>
<dbReference type="Pfam" id="PF01479">
    <property type="entry name" value="S4"/>
    <property type="match status" value="1"/>
</dbReference>
<evidence type="ECO:0000256" key="3">
    <source>
        <dbReference type="ARBA" id="ARBA00023235"/>
    </source>
</evidence>
<evidence type="ECO:0000313" key="7">
    <source>
        <dbReference type="EMBL" id="NYD41983.1"/>
    </source>
</evidence>
<dbReference type="GO" id="GO:0120159">
    <property type="term" value="F:rRNA pseudouridine synthase activity"/>
    <property type="evidence" value="ECO:0007669"/>
    <property type="project" value="UniProtKB-ARBA"/>
</dbReference>
<organism evidence="7 8">
    <name type="scientific">Nocardioides panaciterrulae</name>
    <dbReference type="NCBI Taxonomy" id="661492"/>
    <lineage>
        <taxon>Bacteria</taxon>
        <taxon>Bacillati</taxon>
        <taxon>Actinomycetota</taxon>
        <taxon>Actinomycetes</taxon>
        <taxon>Propionibacteriales</taxon>
        <taxon>Nocardioidaceae</taxon>
        <taxon>Nocardioides</taxon>
    </lineage>
</organism>
<dbReference type="NCBIfam" id="TIGR00093">
    <property type="entry name" value="pseudouridine synthase"/>
    <property type="match status" value="1"/>
</dbReference>
<protein>
    <recommendedName>
        <fullName evidence="5">Pseudouridine synthase</fullName>
        <ecNumber evidence="5">5.4.99.-</ecNumber>
    </recommendedName>
</protein>
<dbReference type="PANTHER" id="PTHR47683">
    <property type="entry name" value="PSEUDOURIDINE SYNTHASE FAMILY PROTEIN-RELATED"/>
    <property type="match status" value="1"/>
</dbReference>
<evidence type="ECO:0000313" key="8">
    <source>
        <dbReference type="Proteomes" id="UP000535511"/>
    </source>
</evidence>
<dbReference type="Pfam" id="PF00849">
    <property type="entry name" value="PseudoU_synth_2"/>
    <property type="match status" value="1"/>
</dbReference>
<dbReference type="SUPFAM" id="SSF55120">
    <property type="entry name" value="Pseudouridine synthase"/>
    <property type="match status" value="1"/>
</dbReference>
<dbReference type="EMBL" id="JACCBG010000001">
    <property type="protein sequence ID" value="NYD41983.1"/>
    <property type="molecule type" value="Genomic_DNA"/>
</dbReference>
<reference evidence="7 8" key="1">
    <citation type="submission" date="2020-07" db="EMBL/GenBank/DDBJ databases">
        <title>Sequencing the genomes of 1000 actinobacteria strains.</title>
        <authorList>
            <person name="Klenk H.-P."/>
        </authorList>
    </citation>
    <scope>NUCLEOTIDE SEQUENCE [LARGE SCALE GENOMIC DNA]</scope>
    <source>
        <strain evidence="7 8">DSM 21350</strain>
    </source>
</reference>
<comment type="similarity">
    <text evidence="2 5">Belongs to the pseudouridine synthase RsuA family.</text>
</comment>
<dbReference type="FunFam" id="3.10.290.10:FF:000003">
    <property type="entry name" value="Pseudouridine synthase"/>
    <property type="match status" value="1"/>
</dbReference>
<dbReference type="PROSITE" id="PS01149">
    <property type="entry name" value="PSI_RSU"/>
    <property type="match status" value="1"/>
</dbReference>
<keyword evidence="3 5" id="KW-0413">Isomerase</keyword>
<proteinExistence type="inferred from homology"/>
<evidence type="ECO:0000256" key="2">
    <source>
        <dbReference type="ARBA" id="ARBA00008348"/>
    </source>
</evidence>
<comment type="catalytic activity">
    <reaction evidence="1">
        <text>a uridine in RNA = a pseudouridine in RNA</text>
        <dbReference type="Rhea" id="RHEA:48348"/>
        <dbReference type="Rhea" id="RHEA-COMP:12068"/>
        <dbReference type="Rhea" id="RHEA-COMP:12069"/>
        <dbReference type="ChEBI" id="CHEBI:65314"/>
        <dbReference type="ChEBI" id="CHEBI:65315"/>
    </reaction>
</comment>
<dbReference type="InterPro" id="IPR036986">
    <property type="entry name" value="S4_RNA-bd_sf"/>
</dbReference>
<dbReference type="EC" id="5.4.99.-" evidence="5"/>
<evidence type="ECO:0000259" key="6">
    <source>
        <dbReference type="SMART" id="SM00363"/>
    </source>
</evidence>
<dbReference type="InterPro" id="IPR006145">
    <property type="entry name" value="PsdUridine_synth_RsuA/RluA"/>
</dbReference>
<evidence type="ECO:0000256" key="4">
    <source>
        <dbReference type="PROSITE-ProRule" id="PRU00182"/>
    </source>
</evidence>
<dbReference type="Proteomes" id="UP000535511">
    <property type="component" value="Unassembled WGS sequence"/>
</dbReference>
<dbReference type="AlphaFoldDB" id="A0A7Y9E683"/>
<dbReference type="PROSITE" id="PS50889">
    <property type="entry name" value="S4"/>
    <property type="match status" value="1"/>
</dbReference>
<dbReference type="InterPro" id="IPR018496">
    <property type="entry name" value="PsdUridine_synth_RsuA/RluB_CS"/>
</dbReference>
<dbReference type="SMART" id="SM00363">
    <property type="entry name" value="S4"/>
    <property type="match status" value="1"/>
</dbReference>
<name>A0A7Y9E683_9ACTN</name>
<dbReference type="CDD" id="cd02870">
    <property type="entry name" value="PseudoU_synth_RsuA_like"/>
    <property type="match status" value="1"/>
</dbReference>
<evidence type="ECO:0000256" key="1">
    <source>
        <dbReference type="ARBA" id="ARBA00000073"/>
    </source>
</evidence>
<dbReference type="InterPro" id="IPR000748">
    <property type="entry name" value="PsdUridine_synth_RsuA/RluB/E/F"/>
</dbReference>
<dbReference type="PANTHER" id="PTHR47683:SF2">
    <property type="entry name" value="RNA-BINDING S4 DOMAIN-CONTAINING PROTEIN"/>
    <property type="match status" value="1"/>
</dbReference>
<sequence length="259" mass="28464">MSEHHPDLPIGEDGLIRLQKLLAMSGVASRRKCEELMLEGRVEVDGEVVTRLGTKVDPRTAVIRVAGKRLPPVSPNVYLVLNKPRGVVSTMSDPEGRRTLSDLVADRPERLFHVGRLDTDTSGLLLLTNDGDFAHRMAHPSYEVDKTYVAEVEGEVRKATVGRLLEGVTLEDGPVTVSQARLVGTTPGRGGRPERSIVELVIHEGRNRIVRRLLDHVGHPVRRLTRTAIGPVQLQGLGVGELRELTREELGTLLDSAQM</sequence>
<dbReference type="InterPro" id="IPR042092">
    <property type="entry name" value="PsdUridine_s_RsuA/RluB/E/F_cat"/>
</dbReference>
<evidence type="ECO:0000256" key="5">
    <source>
        <dbReference type="RuleBase" id="RU003887"/>
    </source>
</evidence>
<accession>A0A7Y9E683</accession>
<dbReference type="SUPFAM" id="SSF55174">
    <property type="entry name" value="Alpha-L RNA-binding motif"/>
    <property type="match status" value="1"/>
</dbReference>
<gene>
    <name evidence="7" type="ORF">BJZ21_002066</name>
</gene>
<dbReference type="Gene3D" id="3.30.70.1560">
    <property type="entry name" value="Alpha-L RNA-binding motif"/>
    <property type="match status" value="1"/>
</dbReference>
<feature type="domain" description="RNA-binding S4" evidence="6">
    <location>
        <begin position="16"/>
        <end position="78"/>
    </location>
</feature>
<comment type="caution">
    <text evidence="7">The sequence shown here is derived from an EMBL/GenBank/DDBJ whole genome shotgun (WGS) entry which is preliminary data.</text>
</comment>
<dbReference type="Gene3D" id="3.30.70.580">
    <property type="entry name" value="Pseudouridine synthase I, catalytic domain, N-terminal subdomain"/>
    <property type="match status" value="1"/>
</dbReference>
<dbReference type="GO" id="GO:0003723">
    <property type="term" value="F:RNA binding"/>
    <property type="evidence" value="ECO:0007669"/>
    <property type="project" value="UniProtKB-KW"/>
</dbReference>